<evidence type="ECO:0000259" key="2">
    <source>
        <dbReference type="Pfam" id="PF04149"/>
    </source>
</evidence>
<dbReference type="GeneID" id="96300695"/>
<evidence type="ECO:0000313" key="3">
    <source>
        <dbReference type="EMBL" id="SFK15836.1"/>
    </source>
</evidence>
<feature type="domain" description="DUF397" evidence="2">
    <location>
        <begin position="9"/>
        <end position="62"/>
    </location>
</feature>
<dbReference type="InterPro" id="IPR007278">
    <property type="entry name" value="DUF397"/>
</dbReference>
<evidence type="ECO:0000256" key="1">
    <source>
        <dbReference type="SAM" id="MobiDB-lite"/>
    </source>
</evidence>
<keyword evidence="4" id="KW-1185">Reference proteome</keyword>
<feature type="region of interest" description="Disordered" evidence="1">
    <location>
        <begin position="1"/>
        <end position="21"/>
    </location>
</feature>
<accession>A0A1I3XAA2</accession>
<sequence length="67" mass="7564">MSHHELSHLNWHKSTYSSQNGNCVEVAELPDGGRAVRDSKNPGGPMLRFTPDEWQEFVHGVKDGKFD</sequence>
<protein>
    <recommendedName>
        <fullName evidence="2">DUF397 domain-containing protein</fullName>
    </recommendedName>
</protein>
<organism evidence="3 4">
    <name type="scientific">Streptosporangium canum</name>
    <dbReference type="NCBI Taxonomy" id="324952"/>
    <lineage>
        <taxon>Bacteria</taxon>
        <taxon>Bacillati</taxon>
        <taxon>Actinomycetota</taxon>
        <taxon>Actinomycetes</taxon>
        <taxon>Streptosporangiales</taxon>
        <taxon>Streptosporangiaceae</taxon>
        <taxon>Streptosporangium</taxon>
    </lineage>
</organism>
<dbReference type="Pfam" id="PF04149">
    <property type="entry name" value="DUF397"/>
    <property type="match status" value="1"/>
</dbReference>
<dbReference type="Proteomes" id="UP000199111">
    <property type="component" value="Unassembled WGS sequence"/>
</dbReference>
<feature type="compositionally biased region" description="Polar residues" evidence="1">
    <location>
        <begin position="12"/>
        <end position="21"/>
    </location>
</feature>
<reference evidence="4" key="1">
    <citation type="submission" date="2016-10" db="EMBL/GenBank/DDBJ databases">
        <authorList>
            <person name="Varghese N."/>
            <person name="Submissions S."/>
        </authorList>
    </citation>
    <scope>NUCLEOTIDE SEQUENCE [LARGE SCALE GENOMIC DNA]</scope>
    <source>
        <strain evidence="4">CGMCC 4.2126</strain>
    </source>
</reference>
<gene>
    <name evidence="3" type="ORF">SAMN05216275_118131</name>
</gene>
<proteinExistence type="predicted"/>
<name>A0A1I3XAA2_9ACTN</name>
<dbReference type="EMBL" id="FOQY01000018">
    <property type="protein sequence ID" value="SFK15836.1"/>
    <property type="molecule type" value="Genomic_DNA"/>
</dbReference>
<dbReference type="AlphaFoldDB" id="A0A1I3XAA2"/>
<dbReference type="RefSeq" id="WP_093889382.1">
    <property type="nucleotide sequence ID" value="NZ_FOQY01000018.1"/>
</dbReference>
<evidence type="ECO:0000313" key="4">
    <source>
        <dbReference type="Proteomes" id="UP000199111"/>
    </source>
</evidence>